<dbReference type="InterPro" id="IPR039426">
    <property type="entry name" value="TonB-dep_rcpt-like"/>
</dbReference>
<dbReference type="PANTHER" id="PTHR30069">
    <property type="entry name" value="TONB-DEPENDENT OUTER MEMBRANE RECEPTOR"/>
    <property type="match status" value="1"/>
</dbReference>
<dbReference type="InterPro" id="IPR036942">
    <property type="entry name" value="Beta-barrel_TonB_sf"/>
</dbReference>
<dbReference type="Gene3D" id="2.170.130.10">
    <property type="entry name" value="TonB-dependent receptor, plug domain"/>
    <property type="match status" value="1"/>
</dbReference>
<dbReference type="GO" id="GO:0009279">
    <property type="term" value="C:cell outer membrane"/>
    <property type="evidence" value="ECO:0007669"/>
    <property type="project" value="UniProtKB-SubCell"/>
</dbReference>
<dbReference type="Pfam" id="PF07715">
    <property type="entry name" value="Plug"/>
    <property type="match status" value="1"/>
</dbReference>
<dbReference type="GO" id="GO:0015344">
    <property type="term" value="F:siderophore uptake transmembrane transporter activity"/>
    <property type="evidence" value="ECO:0007669"/>
    <property type="project" value="TreeGrafter"/>
</dbReference>
<sequence>MPADDNTIGICMILCLAGMQGMSQMSVADDQLQELSLQELLSIPTKQATLIETTIGEAPATITTITKEDIARSSARSLDELLRMHVPGFQTMRKSNGTAIGIRGVISDRNGKFLLMVNGRVMNERSVLGGISERFMTMLGDIEYVNVIRGPGSVIHGPGAIAGTIDIITRSGKTQSGGQISARQGFIDTFTSLEYSQTIALSNGTLYGYIGIDNDNGASTKEAEHIFSHDFVSSLGPVEAGVPVGYDLPNNGVSYRGEPRLKAHIQYNSDNLEIWARYTKGGELMSSAPGNWRERFDTSSITFRGLGYQQVTLMADYDYQVSEAFRVNFQASFDTLDSERESGHQTPEYRAYKETEFYTRVIGHWMPGDRHEIAIGLEYRNEEFGLPSDGYPNQDAFVSRRLPLGVEPWRTKTLSLMGEYQWRISDYFAFHGGLRIDDSSDLDAATSARLAAVLKPSDSDRVKLIYNSSVRTPAEEEKRLSQLRGVNAGVNESIDFFEARWERQSTDSFFFALSTFYADHSISAHNERDTRTEVLGDAEYYGVEVELNYRKDNFSLTFAHSLTELIDFTLVDPSVDRQFISAAPYGYGSDFANWHNHQTNLNMNYDFSDDMSVSASLTWLWGIPGGQDFAAYNDEVLGNITFLPISDGSTRAFGQSIFLTIGARYQLSESVDLRFHAYNVLGWLDRDLNKVNVFLRSGYYQNEAPAFGFAIDYRF</sequence>
<dbReference type="InterPro" id="IPR012910">
    <property type="entry name" value="Plug_dom"/>
</dbReference>
<keyword evidence="10" id="KW-0675">Receptor</keyword>
<evidence type="ECO:0000256" key="3">
    <source>
        <dbReference type="ARBA" id="ARBA00022452"/>
    </source>
</evidence>
<evidence type="ECO:0000256" key="8">
    <source>
        <dbReference type="PROSITE-ProRule" id="PRU01360"/>
    </source>
</evidence>
<evidence type="ECO:0000256" key="2">
    <source>
        <dbReference type="ARBA" id="ARBA00022448"/>
    </source>
</evidence>
<keyword evidence="3 8" id="KW-1134">Transmembrane beta strand</keyword>
<comment type="similarity">
    <text evidence="8">Belongs to the TonB-dependent receptor family.</text>
</comment>
<name>A0AA52EF68_9PROT</name>
<dbReference type="PROSITE" id="PS52016">
    <property type="entry name" value="TONB_DEPENDENT_REC_3"/>
    <property type="match status" value="1"/>
</dbReference>
<keyword evidence="6 8" id="KW-0472">Membrane</keyword>
<dbReference type="AlphaFoldDB" id="A0AA52EF68"/>
<organism evidence="10 11">
    <name type="scientific">Temperatibacter marinus</name>
    <dbReference type="NCBI Taxonomy" id="1456591"/>
    <lineage>
        <taxon>Bacteria</taxon>
        <taxon>Pseudomonadati</taxon>
        <taxon>Pseudomonadota</taxon>
        <taxon>Alphaproteobacteria</taxon>
        <taxon>Kordiimonadales</taxon>
        <taxon>Temperatibacteraceae</taxon>
        <taxon>Temperatibacter</taxon>
    </lineage>
</organism>
<evidence type="ECO:0000256" key="5">
    <source>
        <dbReference type="ARBA" id="ARBA00022729"/>
    </source>
</evidence>
<dbReference type="SUPFAM" id="SSF56935">
    <property type="entry name" value="Porins"/>
    <property type="match status" value="1"/>
</dbReference>
<evidence type="ECO:0000259" key="9">
    <source>
        <dbReference type="Pfam" id="PF07715"/>
    </source>
</evidence>
<keyword evidence="5" id="KW-0732">Signal</keyword>
<evidence type="ECO:0000256" key="7">
    <source>
        <dbReference type="ARBA" id="ARBA00023237"/>
    </source>
</evidence>
<dbReference type="GO" id="GO:0044718">
    <property type="term" value="P:siderophore transmembrane transport"/>
    <property type="evidence" value="ECO:0007669"/>
    <property type="project" value="TreeGrafter"/>
</dbReference>
<comment type="subcellular location">
    <subcellularLocation>
        <location evidence="1 8">Cell outer membrane</location>
        <topology evidence="1 8">Multi-pass membrane protein</topology>
    </subcellularLocation>
</comment>
<dbReference type="EMBL" id="CP123872">
    <property type="protein sequence ID" value="WND01705.1"/>
    <property type="molecule type" value="Genomic_DNA"/>
</dbReference>
<proteinExistence type="inferred from homology"/>
<evidence type="ECO:0000313" key="10">
    <source>
        <dbReference type="EMBL" id="WND01705.1"/>
    </source>
</evidence>
<keyword evidence="4 8" id="KW-0812">Transmembrane</keyword>
<evidence type="ECO:0000256" key="1">
    <source>
        <dbReference type="ARBA" id="ARBA00004571"/>
    </source>
</evidence>
<keyword evidence="7 8" id="KW-0998">Cell outer membrane</keyword>
<feature type="domain" description="TonB-dependent receptor plug" evidence="9">
    <location>
        <begin position="57"/>
        <end position="164"/>
    </location>
</feature>
<keyword evidence="2 8" id="KW-0813">Transport</keyword>
<dbReference type="InterPro" id="IPR037066">
    <property type="entry name" value="Plug_dom_sf"/>
</dbReference>
<protein>
    <submittedName>
        <fullName evidence="10">TonB-dependent receptor plug domain-containing protein</fullName>
    </submittedName>
</protein>
<evidence type="ECO:0000256" key="4">
    <source>
        <dbReference type="ARBA" id="ARBA00022692"/>
    </source>
</evidence>
<reference evidence="10" key="1">
    <citation type="submission" date="2023-04" db="EMBL/GenBank/DDBJ databases">
        <title>Complete genome sequence of Temperatibacter marinus.</title>
        <authorList>
            <person name="Rong J.-C."/>
            <person name="Yi M.-L."/>
            <person name="Zhao Q."/>
        </authorList>
    </citation>
    <scope>NUCLEOTIDE SEQUENCE</scope>
    <source>
        <strain evidence="10">NBRC 110045</strain>
    </source>
</reference>
<dbReference type="Proteomes" id="UP001268683">
    <property type="component" value="Chromosome"/>
</dbReference>
<gene>
    <name evidence="10" type="ORF">QGN29_09075</name>
</gene>
<keyword evidence="11" id="KW-1185">Reference proteome</keyword>
<dbReference type="PANTHER" id="PTHR30069:SF29">
    <property type="entry name" value="HEMOGLOBIN AND HEMOGLOBIN-HAPTOGLOBIN-BINDING PROTEIN 1-RELATED"/>
    <property type="match status" value="1"/>
</dbReference>
<dbReference type="Gene3D" id="2.40.170.20">
    <property type="entry name" value="TonB-dependent receptor, beta-barrel domain"/>
    <property type="match status" value="1"/>
</dbReference>
<evidence type="ECO:0000256" key="6">
    <source>
        <dbReference type="ARBA" id="ARBA00023136"/>
    </source>
</evidence>
<dbReference type="KEGG" id="tmk:QGN29_09075"/>
<dbReference type="RefSeq" id="WP_310797534.1">
    <property type="nucleotide sequence ID" value="NZ_CP123872.1"/>
</dbReference>
<accession>A0AA52EF68</accession>
<evidence type="ECO:0000313" key="11">
    <source>
        <dbReference type="Proteomes" id="UP001268683"/>
    </source>
</evidence>